<evidence type="ECO:0000256" key="2">
    <source>
        <dbReference type="ARBA" id="ARBA00022692"/>
    </source>
</evidence>
<dbReference type="InterPro" id="IPR011527">
    <property type="entry name" value="ABC1_TM_dom"/>
</dbReference>
<keyword evidence="2 7" id="KW-0812">Transmembrane</keyword>
<dbReference type="InterPro" id="IPR027417">
    <property type="entry name" value="P-loop_NTPase"/>
</dbReference>
<dbReference type="SUPFAM" id="SSF90123">
    <property type="entry name" value="ABC transporter transmembrane region"/>
    <property type="match status" value="1"/>
</dbReference>
<feature type="domain" description="ABC transmembrane type-1" evidence="9">
    <location>
        <begin position="29"/>
        <end position="304"/>
    </location>
</feature>
<dbReference type="InterPro" id="IPR010128">
    <property type="entry name" value="ATPase_T1SS_PrtD-like"/>
</dbReference>
<dbReference type="Pfam" id="PF00005">
    <property type="entry name" value="ABC_tran"/>
    <property type="match status" value="1"/>
</dbReference>
<sequence length="583" mass="62604">MFKKAPTQKGDATELEDALKACKSGFISAGVFSLFINLLMLVPAIYMLQVYDRALGSRSVETLIMLTVILVGLFITLALLQMVRSAILVRVGNNIDQSMNQKIFSAMFRQAIDRPERQSAQPLNDLTSLRQFLTGQGPIAFFDGPWLPVYIAVMFMFHVWYGVFAIIAAIILVALAYANEKFTGKLLAEAGQANIQSTEYAGSCLRNAEVVHAMGMENNLRSKWLQRHLSFLNNQANASDRAGILSNSSKTLRMLFQSLMLGLGGYLAIQQEISPGMVIAGSILMGRALAPLDLMIASWKGFSSARSAYARLNSLFDLYHTQKPGMPLPAPEGHLSVESMVVVPPGGQSAALSGVGFALEKGDMLAVVGPSAAGKSTLARSVLGIWALANGTVRLDGADIHQWDKSQLGPHIGYLPQDIELFSGTISENISRFGQPDPGKVVEAAKLAGVHELILQLPNGYDTQISVVGGVLSGGQRQRIGLARAVYGNPSLIVLDEPNSNLDDQGEQALLTALQELKRRKVTVILISHRKPILRLVDKMLVLSGGRAVAFGGRDDVMRGLQDGSIAIGNKPAGRAALQGGGA</sequence>
<keyword evidence="6 7" id="KW-0472">Membrane</keyword>
<evidence type="ECO:0000259" key="8">
    <source>
        <dbReference type="PROSITE" id="PS50893"/>
    </source>
</evidence>
<dbReference type="Proteomes" id="UP001269819">
    <property type="component" value="Unassembled WGS sequence"/>
</dbReference>
<dbReference type="InterPro" id="IPR003439">
    <property type="entry name" value="ABC_transporter-like_ATP-bd"/>
</dbReference>
<dbReference type="PROSITE" id="PS50893">
    <property type="entry name" value="ABC_TRANSPORTER_2"/>
    <property type="match status" value="1"/>
</dbReference>
<proteinExistence type="predicted"/>
<protein>
    <submittedName>
        <fullName evidence="10">Type I secretion system permease/ATPase</fullName>
    </submittedName>
</protein>
<dbReference type="SUPFAM" id="SSF52540">
    <property type="entry name" value="P-loop containing nucleoside triphosphate hydrolases"/>
    <property type="match status" value="1"/>
</dbReference>
<name>A0ABU3W055_9GAMM</name>
<accession>A0ABU3W055</accession>
<evidence type="ECO:0000256" key="5">
    <source>
        <dbReference type="ARBA" id="ARBA00022989"/>
    </source>
</evidence>
<keyword evidence="5 7" id="KW-1133">Transmembrane helix</keyword>
<dbReference type="CDD" id="cd18586">
    <property type="entry name" value="ABC_6TM_PrtD_like"/>
    <property type="match status" value="1"/>
</dbReference>
<dbReference type="PANTHER" id="PTHR24221">
    <property type="entry name" value="ATP-BINDING CASSETTE SUB-FAMILY B"/>
    <property type="match status" value="1"/>
</dbReference>
<evidence type="ECO:0000256" key="7">
    <source>
        <dbReference type="SAM" id="Phobius"/>
    </source>
</evidence>
<evidence type="ECO:0000256" key="4">
    <source>
        <dbReference type="ARBA" id="ARBA00022840"/>
    </source>
</evidence>
<reference evidence="10 11" key="1">
    <citation type="submission" date="2023-10" db="EMBL/GenBank/DDBJ databases">
        <title>Characteristics and mechanism of a salt-tolerant marine origin heterotrophic nitrifying- aerobic denitrifying bacteria Marinobacter xestospongiae HN1.</title>
        <authorList>
            <person name="Qi R."/>
        </authorList>
    </citation>
    <scope>NUCLEOTIDE SEQUENCE [LARGE SCALE GENOMIC DNA]</scope>
    <source>
        <strain evidence="10 11">HN1</strain>
    </source>
</reference>
<dbReference type="InterPro" id="IPR036640">
    <property type="entry name" value="ABC1_TM_sf"/>
</dbReference>
<evidence type="ECO:0000313" key="11">
    <source>
        <dbReference type="Proteomes" id="UP001269819"/>
    </source>
</evidence>
<dbReference type="InterPro" id="IPR047957">
    <property type="entry name" value="ABC_AprD-like_6TM"/>
</dbReference>
<comment type="subcellular location">
    <subcellularLocation>
        <location evidence="1">Cell membrane</location>
        <topology evidence="1">Multi-pass membrane protein</topology>
    </subcellularLocation>
</comment>
<gene>
    <name evidence="10" type="ORF">RYS15_14635</name>
</gene>
<dbReference type="Gene3D" id="3.40.50.300">
    <property type="entry name" value="P-loop containing nucleotide triphosphate hydrolases"/>
    <property type="match status" value="1"/>
</dbReference>
<keyword evidence="11" id="KW-1185">Reference proteome</keyword>
<keyword evidence="3" id="KW-0547">Nucleotide-binding</keyword>
<dbReference type="InterPro" id="IPR003593">
    <property type="entry name" value="AAA+_ATPase"/>
</dbReference>
<feature type="transmembrane region" description="Helical" evidence="7">
    <location>
        <begin position="149"/>
        <end position="177"/>
    </location>
</feature>
<dbReference type="PROSITE" id="PS50929">
    <property type="entry name" value="ABC_TM1F"/>
    <property type="match status" value="1"/>
</dbReference>
<dbReference type="RefSeq" id="WP_316974400.1">
    <property type="nucleotide sequence ID" value="NZ_JAWIIJ010000010.1"/>
</dbReference>
<feature type="domain" description="ABC transporter" evidence="8">
    <location>
        <begin position="335"/>
        <end position="570"/>
    </location>
</feature>
<feature type="transmembrane region" description="Helical" evidence="7">
    <location>
        <begin position="63"/>
        <end position="83"/>
    </location>
</feature>
<evidence type="ECO:0000256" key="6">
    <source>
        <dbReference type="ARBA" id="ARBA00023136"/>
    </source>
</evidence>
<feature type="transmembrane region" description="Helical" evidence="7">
    <location>
        <begin position="26"/>
        <end position="51"/>
    </location>
</feature>
<dbReference type="InterPro" id="IPR039421">
    <property type="entry name" value="Type_1_exporter"/>
</dbReference>
<comment type="caution">
    <text evidence="10">The sequence shown here is derived from an EMBL/GenBank/DDBJ whole genome shotgun (WGS) entry which is preliminary data.</text>
</comment>
<dbReference type="EMBL" id="JAWIIJ010000010">
    <property type="protein sequence ID" value="MDV2079923.1"/>
    <property type="molecule type" value="Genomic_DNA"/>
</dbReference>
<organism evidence="10 11">
    <name type="scientific">Marinobacter xestospongiae</name>
    <dbReference type="NCBI Taxonomy" id="994319"/>
    <lineage>
        <taxon>Bacteria</taxon>
        <taxon>Pseudomonadati</taxon>
        <taxon>Pseudomonadota</taxon>
        <taxon>Gammaproteobacteria</taxon>
        <taxon>Pseudomonadales</taxon>
        <taxon>Marinobacteraceae</taxon>
        <taxon>Marinobacter</taxon>
    </lineage>
</organism>
<evidence type="ECO:0000259" key="9">
    <source>
        <dbReference type="PROSITE" id="PS50929"/>
    </source>
</evidence>
<dbReference type="PANTHER" id="PTHR24221:SF248">
    <property type="entry name" value="ABC TRANSPORTER TRANSMEMBRANE REGION"/>
    <property type="match status" value="1"/>
</dbReference>
<dbReference type="InterPro" id="IPR017871">
    <property type="entry name" value="ABC_transporter-like_CS"/>
</dbReference>
<evidence type="ECO:0000313" key="10">
    <source>
        <dbReference type="EMBL" id="MDV2079923.1"/>
    </source>
</evidence>
<dbReference type="Gene3D" id="1.20.1560.10">
    <property type="entry name" value="ABC transporter type 1, transmembrane domain"/>
    <property type="match status" value="1"/>
</dbReference>
<keyword evidence="4" id="KW-0067">ATP-binding</keyword>
<evidence type="ECO:0000256" key="1">
    <source>
        <dbReference type="ARBA" id="ARBA00004651"/>
    </source>
</evidence>
<dbReference type="Pfam" id="PF00664">
    <property type="entry name" value="ABC_membrane"/>
    <property type="match status" value="1"/>
</dbReference>
<evidence type="ECO:0000256" key="3">
    <source>
        <dbReference type="ARBA" id="ARBA00022741"/>
    </source>
</evidence>
<dbReference type="PROSITE" id="PS00211">
    <property type="entry name" value="ABC_TRANSPORTER_1"/>
    <property type="match status" value="1"/>
</dbReference>
<dbReference type="NCBIfam" id="TIGR01842">
    <property type="entry name" value="type_I_sec_PrtD"/>
    <property type="match status" value="1"/>
</dbReference>
<dbReference type="SMART" id="SM00382">
    <property type="entry name" value="AAA"/>
    <property type="match status" value="1"/>
</dbReference>
<dbReference type="CDD" id="cd03246">
    <property type="entry name" value="ABCC_Protease_Secretion"/>
    <property type="match status" value="1"/>
</dbReference>